<evidence type="ECO:0000256" key="4">
    <source>
        <dbReference type="ARBA" id="ARBA00023002"/>
    </source>
</evidence>
<dbReference type="Proteomes" id="UP000235739">
    <property type="component" value="Unassembled WGS sequence"/>
</dbReference>
<dbReference type="RefSeq" id="WP_102599177.1">
    <property type="nucleotide sequence ID" value="NZ_JBQDNZ010000016.1"/>
</dbReference>
<keyword evidence="4" id="KW-0560">Oxidoreductase</keyword>
<accession>A0A2N7RXK1</accession>
<evidence type="ECO:0000256" key="3">
    <source>
        <dbReference type="ARBA" id="ARBA00022827"/>
    </source>
</evidence>
<dbReference type="Pfam" id="PF01266">
    <property type="entry name" value="DAO"/>
    <property type="match status" value="1"/>
</dbReference>
<dbReference type="PANTHER" id="PTHR10961:SF46">
    <property type="entry name" value="PEROXISOMAL SARCOSINE OXIDASE"/>
    <property type="match status" value="1"/>
</dbReference>
<evidence type="ECO:0000256" key="1">
    <source>
        <dbReference type="ARBA" id="ARBA00001974"/>
    </source>
</evidence>
<dbReference type="AlphaFoldDB" id="A0A2N7RXK1"/>
<evidence type="ECO:0000313" key="7">
    <source>
        <dbReference type="Proteomes" id="UP000235739"/>
    </source>
</evidence>
<dbReference type="SUPFAM" id="SSF51905">
    <property type="entry name" value="FAD/NAD(P)-binding domain"/>
    <property type="match status" value="1"/>
</dbReference>
<dbReference type="InterPro" id="IPR006076">
    <property type="entry name" value="FAD-dep_OxRdtase"/>
</dbReference>
<evidence type="ECO:0000313" key="6">
    <source>
        <dbReference type="EMBL" id="PMQ18615.1"/>
    </source>
</evidence>
<comment type="caution">
    <text evidence="6">The sequence shown here is derived from an EMBL/GenBank/DDBJ whole genome shotgun (WGS) entry which is preliminary data.</text>
</comment>
<sequence>MGNDVEFLVIGGGAMGSAAAWSLAQSGHEVLLLERFSPGHVQGASHGATRNFNPAYSEPEYVRLLKRSNVLWDEISSLAGTELLKRTGLVNHGIVAEQHAMHTALSRAGFDSELLGISEAEDRFAGMKFETEVLHVPAGGQINADLTVTSLQQLASSSGAAIKHGQRVTSISVLSEDCVEVNFHNGASEQRIRARHAICTLGAWTQKLLGVAVDLPAIHVTEEHPVHFAATDLPAAWPGFNHVLDPSRDIGSPVFGPIYGMHTPGEGIKVGWHGSGSVIDPDHRPHQVIDKQIRGLQQYAERWLPGADPSTFESVSCTYASTEDEHFIMDRFGPLTVGAGFSGHGFKFVPAIGEDLAALALGQRSTEAKFSASRSIAKPVFLERRQAVGLG</sequence>
<reference evidence="6 7" key="1">
    <citation type="journal article" date="2017" name="Elife">
        <title>Extensive horizontal gene transfer in cheese-associated bacteria.</title>
        <authorList>
            <person name="Bonham K.S."/>
            <person name="Wolfe B.E."/>
            <person name="Dutton R.J."/>
        </authorList>
    </citation>
    <scope>NUCLEOTIDE SEQUENCE [LARGE SCALE GENOMIC DNA]</scope>
    <source>
        <strain evidence="6 7">JB182</strain>
    </source>
</reference>
<evidence type="ECO:0000259" key="5">
    <source>
        <dbReference type="Pfam" id="PF01266"/>
    </source>
</evidence>
<dbReference type="Gene3D" id="3.50.50.60">
    <property type="entry name" value="FAD/NAD(P)-binding domain"/>
    <property type="match status" value="1"/>
</dbReference>
<dbReference type="Gene3D" id="3.30.9.10">
    <property type="entry name" value="D-Amino Acid Oxidase, subunit A, domain 2"/>
    <property type="match status" value="1"/>
</dbReference>
<dbReference type="GO" id="GO:0008115">
    <property type="term" value="F:sarcosine oxidase activity"/>
    <property type="evidence" value="ECO:0007669"/>
    <property type="project" value="TreeGrafter"/>
</dbReference>
<dbReference type="InterPro" id="IPR036188">
    <property type="entry name" value="FAD/NAD-bd_sf"/>
</dbReference>
<dbReference type="EMBL" id="PNQX01000004">
    <property type="protein sequence ID" value="PMQ18615.1"/>
    <property type="molecule type" value="Genomic_DNA"/>
</dbReference>
<protein>
    <submittedName>
        <fullName evidence="6">FAD-dependent oxidoreductase</fullName>
    </submittedName>
</protein>
<proteinExistence type="predicted"/>
<keyword evidence="3" id="KW-0274">FAD</keyword>
<dbReference type="SUPFAM" id="SSF54373">
    <property type="entry name" value="FAD-linked reductases, C-terminal domain"/>
    <property type="match status" value="1"/>
</dbReference>
<dbReference type="PANTHER" id="PTHR10961">
    <property type="entry name" value="PEROXISOMAL SARCOSINE OXIDASE"/>
    <property type="match status" value="1"/>
</dbReference>
<gene>
    <name evidence="6" type="ORF">CIK84_17570</name>
</gene>
<feature type="domain" description="FAD dependent oxidoreductase" evidence="5">
    <location>
        <begin position="7"/>
        <end position="359"/>
    </location>
</feature>
<organism evidence="6 7">
    <name type="scientific">Glutamicibacter arilaitensis</name>
    <dbReference type="NCBI Taxonomy" id="256701"/>
    <lineage>
        <taxon>Bacteria</taxon>
        <taxon>Bacillati</taxon>
        <taxon>Actinomycetota</taxon>
        <taxon>Actinomycetes</taxon>
        <taxon>Micrococcales</taxon>
        <taxon>Micrococcaceae</taxon>
        <taxon>Glutamicibacter</taxon>
    </lineage>
</organism>
<name>A0A2N7RXK1_9MICC</name>
<evidence type="ECO:0000256" key="2">
    <source>
        <dbReference type="ARBA" id="ARBA00022630"/>
    </source>
</evidence>
<comment type="cofactor">
    <cofactor evidence="1">
        <name>FAD</name>
        <dbReference type="ChEBI" id="CHEBI:57692"/>
    </cofactor>
</comment>
<keyword evidence="2" id="KW-0285">Flavoprotein</keyword>
<dbReference type="InterPro" id="IPR045170">
    <property type="entry name" value="MTOX"/>
</dbReference>
<dbReference type="GO" id="GO:0050660">
    <property type="term" value="F:flavin adenine dinucleotide binding"/>
    <property type="evidence" value="ECO:0007669"/>
    <property type="project" value="InterPro"/>
</dbReference>